<reference evidence="2 3" key="1">
    <citation type="journal article" date="2012" name="PLoS Pathog.">
        <title>Diverse lifestyles and strategies of plant pathogenesis encoded in the genomes of eighteen Dothideomycetes fungi.</title>
        <authorList>
            <person name="Ohm R.A."/>
            <person name="Feau N."/>
            <person name="Henrissat B."/>
            <person name="Schoch C.L."/>
            <person name="Horwitz B.A."/>
            <person name="Barry K.W."/>
            <person name="Condon B.J."/>
            <person name="Copeland A.C."/>
            <person name="Dhillon B."/>
            <person name="Glaser F."/>
            <person name="Hesse C.N."/>
            <person name="Kosti I."/>
            <person name="LaButti K."/>
            <person name="Lindquist E.A."/>
            <person name="Lucas S."/>
            <person name="Salamov A.A."/>
            <person name="Bradshaw R.E."/>
            <person name="Ciuffetti L."/>
            <person name="Hamelin R.C."/>
            <person name="Kema G.H.J."/>
            <person name="Lawrence C."/>
            <person name="Scott J.A."/>
            <person name="Spatafora J.W."/>
            <person name="Turgeon B.G."/>
            <person name="de Wit P.J.G.M."/>
            <person name="Zhong S."/>
            <person name="Goodwin S.B."/>
            <person name="Grigoriev I.V."/>
        </authorList>
    </citation>
    <scope>NUCLEOTIDE SEQUENCE [LARGE SCALE GENOMIC DNA]</scope>
    <source>
        <strain evidence="2 3">CIRAD86</strain>
    </source>
</reference>
<dbReference type="KEGG" id="pfj:MYCFIDRAFT_207872"/>
<feature type="region of interest" description="Disordered" evidence="1">
    <location>
        <begin position="382"/>
        <end position="423"/>
    </location>
</feature>
<evidence type="ECO:0000256" key="1">
    <source>
        <dbReference type="SAM" id="MobiDB-lite"/>
    </source>
</evidence>
<sequence>MRQDLAEMETKLIPALGPISEKIEEFYPSIQLPHGHEAKLKIWRSTKLSSEAPLIVFFHGGGYFSGSLETRIVISAAYRLSPEHEFPKIACRSGIRRQSQCRIRCWGGFLQAGGTVASVTAQQLNSNLKHKITGHFIAIPWLFTEEIVLEKYQQLWKSGEKKDGEVASQRQAKETLKRLEHVLKLNVHDPRTEEQVDGWYGVVAGDWQTKFGTLFAQALFRGGLRDRALAICLSRESAEGIHKGNNFLWDHHSLLLNLGRGTMVVRTRRQLDGDEEWSCWRQSWMATTTSTPELTKSRKLEGSIFEEIRKCAKDLETPPSIAIPLAGRSQASRILLLVPSTSFHIKSIEPNVEPFQSHLMHTHLDSKISLDHKSNRICHYKHRTHTRDRSEPTKRSKNMMQIHSLARKGKGKGGYLSHNSYHP</sequence>
<dbReference type="EMBL" id="KB446558">
    <property type="protein sequence ID" value="EME83727.1"/>
    <property type="molecule type" value="Genomic_DNA"/>
</dbReference>
<dbReference type="AlphaFoldDB" id="M3B2X0"/>
<organism evidence="2 3">
    <name type="scientific">Pseudocercospora fijiensis (strain CIRAD86)</name>
    <name type="common">Black leaf streak disease fungus</name>
    <name type="synonym">Mycosphaerella fijiensis</name>
    <dbReference type="NCBI Taxonomy" id="383855"/>
    <lineage>
        <taxon>Eukaryota</taxon>
        <taxon>Fungi</taxon>
        <taxon>Dikarya</taxon>
        <taxon>Ascomycota</taxon>
        <taxon>Pezizomycotina</taxon>
        <taxon>Dothideomycetes</taxon>
        <taxon>Dothideomycetidae</taxon>
        <taxon>Mycosphaerellales</taxon>
        <taxon>Mycosphaerellaceae</taxon>
        <taxon>Pseudocercospora</taxon>
    </lineage>
</organism>
<evidence type="ECO:0000313" key="3">
    <source>
        <dbReference type="Proteomes" id="UP000016932"/>
    </source>
</evidence>
<proteinExistence type="predicted"/>
<evidence type="ECO:0008006" key="4">
    <source>
        <dbReference type="Google" id="ProtNLM"/>
    </source>
</evidence>
<gene>
    <name evidence="2" type="ORF">MYCFIDRAFT_207872</name>
</gene>
<dbReference type="Gene3D" id="3.40.50.1820">
    <property type="entry name" value="alpha/beta hydrolase"/>
    <property type="match status" value="1"/>
</dbReference>
<evidence type="ECO:0000313" key="2">
    <source>
        <dbReference type="EMBL" id="EME83727.1"/>
    </source>
</evidence>
<dbReference type="OrthoDB" id="408631at2759"/>
<dbReference type="HOGENOM" id="CLU_649120_0_0_1"/>
<name>M3B2X0_PSEFD</name>
<dbReference type="RefSeq" id="XP_007926888.1">
    <property type="nucleotide sequence ID" value="XM_007928697.1"/>
</dbReference>
<dbReference type="SUPFAM" id="SSF53474">
    <property type="entry name" value="alpha/beta-Hydrolases"/>
    <property type="match status" value="1"/>
</dbReference>
<keyword evidence="3" id="KW-1185">Reference proteome</keyword>
<dbReference type="VEuPathDB" id="FungiDB:MYCFIDRAFT_207872"/>
<accession>M3B2X0</accession>
<dbReference type="GeneID" id="19336629"/>
<dbReference type="InterPro" id="IPR029058">
    <property type="entry name" value="AB_hydrolase_fold"/>
</dbReference>
<protein>
    <recommendedName>
        <fullName evidence="4">Alpha/beta hydrolase fold-3 domain-containing protein</fullName>
    </recommendedName>
</protein>
<dbReference type="Proteomes" id="UP000016932">
    <property type="component" value="Unassembled WGS sequence"/>
</dbReference>